<evidence type="ECO:0000313" key="3">
    <source>
        <dbReference type="Proteomes" id="UP000238196"/>
    </source>
</evidence>
<gene>
    <name evidence="2" type="ORF">C4K68_15365</name>
</gene>
<comment type="caution">
    <text evidence="2">The sequence shown here is derived from an EMBL/GenBank/DDBJ whole genome shotgun (WGS) entry which is preliminary data.</text>
</comment>
<dbReference type="Pfam" id="PF07866">
    <property type="entry name" value="DUF1653"/>
    <property type="match status" value="1"/>
</dbReference>
<organism evidence="2 3">
    <name type="scientific">Proteobacteria bacterium 228</name>
    <dbReference type="NCBI Taxonomy" id="2083153"/>
    <lineage>
        <taxon>Bacteria</taxon>
        <taxon>Pseudomonadati</taxon>
        <taxon>Pseudomonadota</taxon>
    </lineage>
</organism>
<feature type="domain" description="DUF1653" evidence="1">
    <location>
        <begin position="13"/>
        <end position="72"/>
    </location>
</feature>
<dbReference type="Gene3D" id="2.30.30.320">
    <property type="entry name" value="DUF1653-like domain"/>
    <property type="match status" value="1"/>
</dbReference>
<reference evidence="2 3" key="1">
    <citation type="submission" date="2018-02" db="EMBL/GenBank/DDBJ databases">
        <title>novel marine gammaproteobacteria from coastal saline agro ecosystem.</title>
        <authorList>
            <person name="Krishnan R."/>
            <person name="Ramesh Kumar N."/>
        </authorList>
    </citation>
    <scope>NUCLEOTIDE SEQUENCE [LARGE SCALE GENOMIC DNA]</scope>
    <source>
        <strain evidence="2 3">228</strain>
    </source>
</reference>
<proteinExistence type="predicted"/>
<name>A0A2S5KNU0_9PROT</name>
<dbReference type="EMBL" id="PRLP01000051">
    <property type="protein sequence ID" value="PPC76517.1"/>
    <property type="molecule type" value="Genomic_DNA"/>
</dbReference>
<dbReference type="Proteomes" id="UP000238196">
    <property type="component" value="Unassembled WGS sequence"/>
</dbReference>
<dbReference type="InterPro" id="IPR037135">
    <property type="entry name" value="DUF1653-like_dom_sf"/>
</dbReference>
<evidence type="ECO:0000259" key="1">
    <source>
        <dbReference type="Pfam" id="PF07866"/>
    </source>
</evidence>
<sequence>MSDEQQPVVQPGFYLHFKGGRYQVLEVVRHTETEEWMVLYRALYGERGLWVRPVSSFCDSVDVLGEIVPRFSLQKAGSGLSDSEESGQ</sequence>
<evidence type="ECO:0000313" key="2">
    <source>
        <dbReference type="EMBL" id="PPC76517.1"/>
    </source>
</evidence>
<dbReference type="InterPro" id="IPR023387">
    <property type="entry name" value="DUF1653-like_dom"/>
</dbReference>
<dbReference type="AlphaFoldDB" id="A0A2S5KNU0"/>
<accession>A0A2S5KNU0</accession>
<dbReference type="OrthoDB" id="371169at2"/>
<protein>
    <submittedName>
        <fullName evidence="2">DUF1653 domain-containing protein</fullName>
    </submittedName>
</protein>